<organismHost>
    <name type="scientific">Lepidoptera</name>
    <name type="common">moths &amp; butterflies</name>
    <dbReference type="NCBI Taxonomy" id="7088"/>
</organismHost>
<dbReference type="EMBL" id="KT626571">
    <property type="protein sequence ID" value="AMO27775.1"/>
    <property type="molecule type" value="Genomic_DNA"/>
</dbReference>
<name>A0A140HQX8_NPVLD</name>
<gene>
    <name evidence="2" type="ORF">LdMNPV-J2_00105</name>
</gene>
<reference evidence="1" key="1">
    <citation type="submission" date="2015-08" db="EMBL/GenBank/DDBJ databases">
        <title>Geographic isolates of Lymantria dispar multiple nucleopolyhedrovirus: Genomic analysis and biological activity against different host strains of Lymantria dispar.</title>
        <authorList>
            <person name="Harrison R.L."/>
            <person name="Rowley D.L."/>
            <person name="Keena M.A."/>
        </authorList>
    </citation>
    <scope>NUCLEOTIDE SEQUENCE</scope>
    <source>
        <strain evidence="1">3041</strain>
    </source>
</reference>
<evidence type="ECO:0000313" key="2">
    <source>
        <dbReference type="EMBL" id="QDE14961.1"/>
    </source>
</evidence>
<dbReference type="Pfam" id="PF07280">
    <property type="entry name" value="Ac110_PIF"/>
    <property type="match status" value="1"/>
</dbReference>
<dbReference type="InterPro" id="IPR009903">
    <property type="entry name" value="AcMNPV_AC110"/>
</dbReference>
<evidence type="ECO:0008006" key="3">
    <source>
        <dbReference type="Google" id="ProtNLM"/>
    </source>
</evidence>
<proteinExistence type="predicted"/>
<accession>A0A140HQX8</accession>
<sequence>MYVYFVLLVTTFLVCAFLLFALATNEKQVRKILYYQYKYIPEPLISLVEVINLKPS</sequence>
<reference evidence="2" key="2">
    <citation type="submission" date="2018-10" db="EMBL/GenBank/DDBJ databases">
        <title>The genome sequence and analysis of 3 newly sequenced Lymantria dispar multinucleocapsid nucleopolyhedrovirus strains: H2, J2 and T3 strain.</title>
        <authorList>
            <person name="Gencer D."/>
            <person name="Inan C."/>
            <person name="Nalcacioglu R."/>
            <person name="Yin F."/>
            <person name="Zhu Z."/>
            <person name="Wang J."/>
            <person name="Hu Z."/>
            <person name="Arif B."/>
            <person name="Demirbag Z."/>
            <person name="Demir I."/>
        </authorList>
    </citation>
    <scope>NUCLEOTIDE SEQUENCE</scope>
    <source>
        <strain evidence="2">J2</strain>
    </source>
</reference>
<protein>
    <recommendedName>
        <fullName evidence="3">Ac110</fullName>
    </recommendedName>
</protein>
<evidence type="ECO:0000313" key="1">
    <source>
        <dbReference type="EMBL" id="AMO27775.1"/>
    </source>
</evidence>
<dbReference type="EMBL" id="MK089451">
    <property type="protein sequence ID" value="QDE14961.1"/>
    <property type="molecule type" value="Genomic_DNA"/>
</dbReference>
<organism evidence="1">
    <name type="scientific">Lymantria dispar multicapsid nuclear polyhedrosis virus</name>
    <name type="common">LdMNPV</name>
    <dbReference type="NCBI Taxonomy" id="10449"/>
    <lineage>
        <taxon>Viruses</taxon>
        <taxon>Viruses incertae sedis</taxon>
        <taxon>Naldaviricetes</taxon>
        <taxon>Lefavirales</taxon>
        <taxon>Baculoviridae</taxon>
        <taxon>Alphabaculovirus</taxon>
        <taxon>Alphabaculovirus lydisparis</taxon>
    </lineage>
</organism>